<proteinExistence type="predicted"/>
<protein>
    <recommendedName>
        <fullName evidence="5">Leucine-rich repeat-containing protein 27</fullName>
    </recommendedName>
</protein>
<evidence type="ECO:0000256" key="2">
    <source>
        <dbReference type="ARBA" id="ARBA00022737"/>
    </source>
</evidence>
<keyword evidence="1" id="KW-0433">Leucine-rich repeat</keyword>
<keyword evidence="2" id="KW-0677">Repeat</keyword>
<dbReference type="PANTHER" id="PTHR48051">
    <property type="match status" value="1"/>
</dbReference>
<accession>A0A8J9VEI2</accession>
<dbReference type="SUPFAM" id="SSF52058">
    <property type="entry name" value="L domain-like"/>
    <property type="match status" value="1"/>
</dbReference>
<dbReference type="InterPro" id="IPR003591">
    <property type="entry name" value="Leu-rich_rpt_typical-subtyp"/>
</dbReference>
<dbReference type="AlphaFoldDB" id="A0A8J9VEI2"/>
<evidence type="ECO:0000313" key="3">
    <source>
        <dbReference type="EMBL" id="CAH0721033.1"/>
    </source>
</evidence>
<organism evidence="3 4">
    <name type="scientific">Brenthis ino</name>
    <name type="common">lesser marbled fritillary</name>
    <dbReference type="NCBI Taxonomy" id="405034"/>
    <lineage>
        <taxon>Eukaryota</taxon>
        <taxon>Metazoa</taxon>
        <taxon>Ecdysozoa</taxon>
        <taxon>Arthropoda</taxon>
        <taxon>Hexapoda</taxon>
        <taxon>Insecta</taxon>
        <taxon>Pterygota</taxon>
        <taxon>Neoptera</taxon>
        <taxon>Endopterygota</taxon>
        <taxon>Lepidoptera</taxon>
        <taxon>Glossata</taxon>
        <taxon>Ditrysia</taxon>
        <taxon>Papilionoidea</taxon>
        <taxon>Nymphalidae</taxon>
        <taxon>Heliconiinae</taxon>
        <taxon>Argynnini</taxon>
        <taxon>Brenthis</taxon>
    </lineage>
</organism>
<evidence type="ECO:0000256" key="1">
    <source>
        <dbReference type="ARBA" id="ARBA00022614"/>
    </source>
</evidence>
<dbReference type="PANTHER" id="PTHR48051:SF54">
    <property type="entry name" value="LEUCINE-RICH REPEAT-CONTAINING PROTEIN"/>
    <property type="match status" value="1"/>
</dbReference>
<dbReference type="PROSITE" id="PS51450">
    <property type="entry name" value="LRR"/>
    <property type="match status" value="1"/>
</dbReference>
<name>A0A8J9VEI2_9NEOP</name>
<sequence length="421" mass="49216">MSKDSETSVQINIYEEYFSEEITLNLSSKELISVPETNNRYLCVLYLQNNKLRALPDDFFPSLPNLKWLDLRNNELLDIPQTIKNHRSLTHFLLQNNKVTSLPNELGTVTTLKVLQLSGNPIMYPPRDIINAGTSKILCFLHNKLVEEMFEESQSIASDKASESGHGLEKFIREGRSYNSVIDAAKIQRKALSVQFNEKDMSEHDDEQDHYYTKIKGKCPKLPKSRTKILQPYNQSAKYLKPLRVCSKKVQEDKIKQSYFRDLALKKQKDLIAKIDKILQGRRNIELLRNWQKDYKYRQMTLSCDNDTYKLIPKVYPYDTNPEYMTLLSREDIEKDLPDKYKRKLFRKSKPTVPRKSNNDVHLAMKIKELFENLEAIDLNRDTMSPRTEQKILLGEIQKISEIKQKLLELSTTNTRSVTIE</sequence>
<dbReference type="OrthoDB" id="40118at2759"/>
<dbReference type="InterPro" id="IPR001611">
    <property type="entry name" value="Leu-rich_rpt"/>
</dbReference>
<dbReference type="GO" id="GO:0005737">
    <property type="term" value="C:cytoplasm"/>
    <property type="evidence" value="ECO:0007669"/>
    <property type="project" value="TreeGrafter"/>
</dbReference>
<dbReference type="Pfam" id="PF13855">
    <property type="entry name" value="LRR_8"/>
    <property type="match status" value="1"/>
</dbReference>
<keyword evidence="4" id="KW-1185">Reference proteome</keyword>
<evidence type="ECO:0008006" key="5">
    <source>
        <dbReference type="Google" id="ProtNLM"/>
    </source>
</evidence>
<reference evidence="3" key="1">
    <citation type="submission" date="2021-12" db="EMBL/GenBank/DDBJ databases">
        <authorList>
            <person name="Martin H S."/>
        </authorList>
    </citation>
    <scope>NUCLEOTIDE SEQUENCE</scope>
</reference>
<feature type="non-terminal residue" evidence="3">
    <location>
        <position position="421"/>
    </location>
</feature>
<dbReference type="SMART" id="SM00369">
    <property type="entry name" value="LRR_TYP"/>
    <property type="match status" value="3"/>
</dbReference>
<dbReference type="Proteomes" id="UP000838878">
    <property type="component" value="Chromosome 2"/>
</dbReference>
<evidence type="ECO:0000313" key="4">
    <source>
        <dbReference type="Proteomes" id="UP000838878"/>
    </source>
</evidence>
<dbReference type="EMBL" id="OV170222">
    <property type="protein sequence ID" value="CAH0721033.1"/>
    <property type="molecule type" value="Genomic_DNA"/>
</dbReference>
<dbReference type="InterPro" id="IPR050216">
    <property type="entry name" value="LRR_domain-containing"/>
</dbReference>
<dbReference type="Gene3D" id="3.80.10.10">
    <property type="entry name" value="Ribonuclease Inhibitor"/>
    <property type="match status" value="1"/>
</dbReference>
<dbReference type="InterPro" id="IPR032675">
    <property type="entry name" value="LRR_dom_sf"/>
</dbReference>
<gene>
    <name evidence="3" type="ORF">BINO364_LOCUS7180</name>
</gene>